<comment type="caution">
    <text evidence="2">The sequence shown here is derived from an EMBL/GenBank/DDBJ whole genome shotgun (WGS) entry which is preliminary data.</text>
</comment>
<dbReference type="EMBL" id="JAHFZB010000011">
    <property type="protein sequence ID" value="KAK6483833.1"/>
    <property type="molecule type" value="Genomic_DNA"/>
</dbReference>
<evidence type="ECO:0000313" key="3">
    <source>
        <dbReference type="Proteomes" id="UP001369086"/>
    </source>
</evidence>
<keyword evidence="3" id="KW-1185">Reference proteome</keyword>
<evidence type="ECO:0000256" key="1">
    <source>
        <dbReference type="SAM" id="Coils"/>
    </source>
</evidence>
<dbReference type="Proteomes" id="UP001369086">
    <property type="component" value="Unassembled WGS sequence"/>
</dbReference>
<feature type="coiled-coil region" evidence="1">
    <location>
        <begin position="34"/>
        <end position="61"/>
    </location>
</feature>
<protein>
    <submittedName>
        <fullName evidence="2">Uncharacterized protein</fullName>
    </submittedName>
</protein>
<organism evidence="2 3">
    <name type="scientific">Huso huso</name>
    <name type="common">Beluga</name>
    <name type="synonym">Acipenser huso</name>
    <dbReference type="NCBI Taxonomy" id="61971"/>
    <lineage>
        <taxon>Eukaryota</taxon>
        <taxon>Metazoa</taxon>
        <taxon>Chordata</taxon>
        <taxon>Craniata</taxon>
        <taxon>Vertebrata</taxon>
        <taxon>Euteleostomi</taxon>
        <taxon>Actinopterygii</taxon>
        <taxon>Chondrostei</taxon>
        <taxon>Acipenseriformes</taxon>
        <taxon>Acipenseridae</taxon>
        <taxon>Huso</taxon>
    </lineage>
</organism>
<sequence>MLKPNNRDLYFQQQVANKPLYHLPDWNSCTMDSNRRLLQVIREMRSEMKKLECENRELRGERCQSGTSSEMGEDTSVSTAFHHHVNSEETASQAILRRNVSAPVLEGQCKKGRPITMAKRFASPRCLGLRHNKKLKNKNSMNVIEMVYLTSCNQINYKMIL</sequence>
<keyword evidence="1" id="KW-0175">Coiled coil</keyword>
<reference evidence="2 3" key="1">
    <citation type="submission" date="2021-05" db="EMBL/GenBank/DDBJ databases">
        <authorList>
            <person name="Zahm M."/>
            <person name="Klopp C."/>
            <person name="Cabau C."/>
            <person name="Kuhl H."/>
            <person name="Suciu R."/>
            <person name="Ciorpac M."/>
            <person name="Holostenco D."/>
            <person name="Gessner J."/>
            <person name="Wuertz S."/>
            <person name="Hohne C."/>
            <person name="Stock M."/>
            <person name="Gislard M."/>
            <person name="Lluch J."/>
            <person name="Milhes M."/>
            <person name="Lampietro C."/>
            <person name="Lopez Roques C."/>
            <person name="Donnadieu C."/>
            <person name="Du K."/>
            <person name="Schartl M."/>
            <person name="Guiguen Y."/>
        </authorList>
    </citation>
    <scope>NUCLEOTIDE SEQUENCE [LARGE SCALE GENOMIC DNA]</scope>
    <source>
        <strain evidence="2">Hh-F2</strain>
        <tissue evidence="2">Blood</tissue>
    </source>
</reference>
<gene>
    <name evidence="2" type="ORF">HHUSO_G13429</name>
</gene>
<proteinExistence type="predicted"/>
<name>A0ABR0ZG96_HUSHU</name>
<evidence type="ECO:0000313" key="2">
    <source>
        <dbReference type="EMBL" id="KAK6483833.1"/>
    </source>
</evidence>
<accession>A0ABR0ZG96</accession>